<keyword evidence="2" id="KW-1185">Reference proteome</keyword>
<name>A0A9P3G390_9APHY</name>
<dbReference type="Proteomes" id="UP000703269">
    <property type="component" value="Unassembled WGS sequence"/>
</dbReference>
<sequence>MAEPEYHVVMEDMDVPYNTRKGAILVPQAVYTVPHRLEAFEPPLPIRFGPDGVTVDRAHAGDLDELPDADAGITDIEIGQRIAIRINWPGYSGWCKHLTIPSSLGRCTKGRLAMEIARYITLFLNDMRQATPSEDTRRSGWEITNCGPEDMVLLEIRKVSRGSWQPVLCRIIDR</sequence>
<dbReference type="AlphaFoldDB" id="A0A9P3G390"/>
<protein>
    <submittedName>
        <fullName evidence="1">Uncharacterized protein</fullName>
    </submittedName>
</protein>
<organism evidence="1 2">
    <name type="scientific">Phanerochaete sordida</name>
    <dbReference type="NCBI Taxonomy" id="48140"/>
    <lineage>
        <taxon>Eukaryota</taxon>
        <taxon>Fungi</taxon>
        <taxon>Dikarya</taxon>
        <taxon>Basidiomycota</taxon>
        <taxon>Agaricomycotina</taxon>
        <taxon>Agaricomycetes</taxon>
        <taxon>Polyporales</taxon>
        <taxon>Phanerochaetaceae</taxon>
        <taxon>Phanerochaete</taxon>
    </lineage>
</organism>
<proteinExistence type="predicted"/>
<accession>A0A9P3G390</accession>
<evidence type="ECO:0000313" key="2">
    <source>
        <dbReference type="Proteomes" id="UP000703269"/>
    </source>
</evidence>
<dbReference type="EMBL" id="BPQB01000009">
    <property type="protein sequence ID" value="GJE88278.1"/>
    <property type="molecule type" value="Genomic_DNA"/>
</dbReference>
<comment type="caution">
    <text evidence="1">The sequence shown here is derived from an EMBL/GenBank/DDBJ whole genome shotgun (WGS) entry which is preliminary data.</text>
</comment>
<evidence type="ECO:0000313" key="1">
    <source>
        <dbReference type="EMBL" id="GJE88278.1"/>
    </source>
</evidence>
<dbReference type="OrthoDB" id="2799313at2759"/>
<gene>
    <name evidence="1" type="ORF">PsYK624_043610</name>
</gene>
<reference evidence="1 2" key="1">
    <citation type="submission" date="2021-08" db="EMBL/GenBank/DDBJ databases">
        <title>Draft Genome Sequence of Phanerochaete sordida strain YK-624.</title>
        <authorList>
            <person name="Mori T."/>
            <person name="Dohra H."/>
            <person name="Suzuki T."/>
            <person name="Kawagishi H."/>
            <person name="Hirai H."/>
        </authorList>
    </citation>
    <scope>NUCLEOTIDE SEQUENCE [LARGE SCALE GENOMIC DNA]</scope>
    <source>
        <strain evidence="1 2">YK-624</strain>
    </source>
</reference>